<protein>
    <submittedName>
        <fullName evidence="1">Uncharacterized protein</fullName>
    </submittedName>
</protein>
<organism evidence="1 2">
    <name type="scientific">Edaphobacter aggregans</name>
    <dbReference type="NCBI Taxonomy" id="570835"/>
    <lineage>
        <taxon>Bacteria</taxon>
        <taxon>Pseudomonadati</taxon>
        <taxon>Acidobacteriota</taxon>
        <taxon>Terriglobia</taxon>
        <taxon>Terriglobales</taxon>
        <taxon>Acidobacteriaceae</taxon>
        <taxon>Edaphobacter</taxon>
    </lineage>
</organism>
<keyword evidence="2" id="KW-1185">Reference proteome</keyword>
<dbReference type="Proteomes" id="UP000269669">
    <property type="component" value="Unassembled WGS sequence"/>
</dbReference>
<gene>
    <name evidence="1" type="ORF">EDE15_4234</name>
</gene>
<sequence length="50" mass="5626">MLLIRTASRPFPLYAERNDDLRYGDGRLEYGSGTATTVRADGRPDLGYFT</sequence>
<accession>A0A3R9NWT4</accession>
<name>A0A3R9NWT4_9BACT</name>
<comment type="caution">
    <text evidence="1">The sequence shown here is derived from an EMBL/GenBank/DDBJ whole genome shotgun (WGS) entry which is preliminary data.</text>
</comment>
<proteinExistence type="predicted"/>
<evidence type="ECO:0000313" key="1">
    <source>
        <dbReference type="EMBL" id="RSL18642.1"/>
    </source>
</evidence>
<dbReference type="AlphaFoldDB" id="A0A3R9NWT4"/>
<reference evidence="1 2" key="1">
    <citation type="submission" date="2018-12" db="EMBL/GenBank/DDBJ databases">
        <title>Sequencing of bacterial isolates from soil warming experiment in Harvard Forest, Massachusetts, USA.</title>
        <authorList>
            <person name="Deangelis K."/>
        </authorList>
    </citation>
    <scope>NUCLEOTIDE SEQUENCE [LARGE SCALE GENOMIC DNA]</scope>
    <source>
        <strain evidence="1 2">EB153</strain>
    </source>
</reference>
<dbReference type="EMBL" id="RSDW01000001">
    <property type="protein sequence ID" value="RSL18642.1"/>
    <property type="molecule type" value="Genomic_DNA"/>
</dbReference>
<evidence type="ECO:0000313" key="2">
    <source>
        <dbReference type="Proteomes" id="UP000269669"/>
    </source>
</evidence>